<dbReference type="InterPro" id="IPR031148">
    <property type="entry name" value="Plexin"/>
</dbReference>
<dbReference type="PROSITE" id="PS51004">
    <property type="entry name" value="SEMA"/>
    <property type="match status" value="1"/>
</dbReference>
<dbReference type="InterPro" id="IPR015943">
    <property type="entry name" value="WD40/YVTN_repeat-like_dom_sf"/>
</dbReference>
<evidence type="ECO:0000313" key="12">
    <source>
        <dbReference type="Proteomes" id="UP000694392"/>
    </source>
</evidence>
<dbReference type="Pfam" id="PF01403">
    <property type="entry name" value="Sema"/>
    <property type="match status" value="1"/>
</dbReference>
<proteinExistence type="predicted"/>
<dbReference type="InterPro" id="IPR001627">
    <property type="entry name" value="Semap_dom"/>
</dbReference>
<accession>A0A8D0G7Q8</accession>
<dbReference type="InterPro" id="IPR013783">
    <property type="entry name" value="Ig-like_fold"/>
</dbReference>
<evidence type="ECO:0000259" key="10">
    <source>
        <dbReference type="PROSITE" id="PS51004"/>
    </source>
</evidence>
<dbReference type="GO" id="GO:0030334">
    <property type="term" value="P:regulation of cell migration"/>
    <property type="evidence" value="ECO:0007669"/>
    <property type="project" value="TreeGrafter"/>
</dbReference>
<evidence type="ECO:0000256" key="5">
    <source>
        <dbReference type="ARBA" id="ARBA00022989"/>
    </source>
</evidence>
<evidence type="ECO:0000256" key="8">
    <source>
        <dbReference type="ARBA" id="ARBA00023180"/>
    </source>
</evidence>
<dbReference type="InterPro" id="IPR002909">
    <property type="entry name" value="IPT_dom"/>
</dbReference>
<comment type="subcellular location">
    <subcellularLocation>
        <location evidence="1">Membrane</location>
        <topology evidence="1">Single-pass membrane protein</topology>
    </subcellularLocation>
</comment>
<keyword evidence="7" id="KW-1015">Disulfide bond</keyword>
<evidence type="ECO:0000256" key="6">
    <source>
        <dbReference type="ARBA" id="ARBA00023136"/>
    </source>
</evidence>
<keyword evidence="3" id="KW-0732">Signal</keyword>
<dbReference type="PANTHER" id="PTHR22625:SF70">
    <property type="entry name" value="PLEXIN A, ISOFORM A"/>
    <property type="match status" value="1"/>
</dbReference>
<protein>
    <recommendedName>
        <fullName evidence="10">Sema domain-containing protein</fullName>
    </recommendedName>
</protein>
<dbReference type="SUPFAM" id="SSF101912">
    <property type="entry name" value="Sema domain"/>
    <property type="match status" value="1"/>
</dbReference>
<dbReference type="GO" id="GO:0002116">
    <property type="term" value="C:semaphorin receptor complex"/>
    <property type="evidence" value="ECO:0007669"/>
    <property type="project" value="TreeGrafter"/>
</dbReference>
<evidence type="ECO:0000313" key="11">
    <source>
        <dbReference type="Ensembl" id="ENSSPUP00000002544.1"/>
    </source>
</evidence>
<dbReference type="Gene3D" id="2.60.40.10">
    <property type="entry name" value="Immunoglobulins"/>
    <property type="match status" value="2"/>
</dbReference>
<dbReference type="Ensembl" id="ENSSPUT00000002694.1">
    <property type="protein sequence ID" value="ENSSPUP00000002544.1"/>
    <property type="gene ID" value="ENSSPUG00000001967.1"/>
</dbReference>
<keyword evidence="2" id="KW-0812">Transmembrane</keyword>
<evidence type="ECO:0000256" key="3">
    <source>
        <dbReference type="ARBA" id="ARBA00022729"/>
    </source>
</evidence>
<dbReference type="Proteomes" id="UP000694392">
    <property type="component" value="Unplaced"/>
</dbReference>
<dbReference type="Pfam" id="PF01833">
    <property type="entry name" value="TIG"/>
    <property type="match status" value="1"/>
</dbReference>
<name>A0A8D0G7Q8_SPHPU</name>
<dbReference type="InterPro" id="IPR036352">
    <property type="entry name" value="Semap_dom_sf"/>
</dbReference>
<comment type="caution">
    <text evidence="9">Lacks conserved residue(s) required for the propagation of feature annotation.</text>
</comment>
<dbReference type="GO" id="GO:0005886">
    <property type="term" value="C:plasma membrane"/>
    <property type="evidence" value="ECO:0007669"/>
    <property type="project" value="TreeGrafter"/>
</dbReference>
<feature type="domain" description="Sema" evidence="10">
    <location>
        <begin position="1"/>
        <end position="141"/>
    </location>
</feature>
<dbReference type="AlphaFoldDB" id="A0A8D0G7Q8"/>
<dbReference type="InterPro" id="IPR014756">
    <property type="entry name" value="Ig_E-set"/>
</dbReference>
<dbReference type="SUPFAM" id="SSF103575">
    <property type="entry name" value="Plexin repeat"/>
    <property type="match status" value="1"/>
</dbReference>
<keyword evidence="6" id="KW-0472">Membrane</keyword>
<evidence type="ECO:0000256" key="9">
    <source>
        <dbReference type="PROSITE-ProRule" id="PRU00352"/>
    </source>
</evidence>
<dbReference type="SMART" id="SM00429">
    <property type="entry name" value="IPT"/>
    <property type="match status" value="1"/>
</dbReference>
<dbReference type="Gene3D" id="2.130.10.10">
    <property type="entry name" value="YVTN repeat-like/Quinoprotein amine dehydrogenase"/>
    <property type="match status" value="1"/>
</dbReference>
<sequence length="357" mass="39470">MGMDKCCSFSDHDRMPRGLSFYQITEYCPHNVNLSSGVENTSCWKKPTELTTSPKVDLFNGRMNGVLLTSIFVTAIDEVTVAHLGTSEGRILQVVLQRSSSYTITLANFSLGERLPVLREVSRLGDSLLFVTGNKVSQVSIKGPGCRHFLTCFRCLRVERFMQCGWCGNSCTRREECDASWNQESCSPVLTDFHPRNATLHGNTRVTLCGMSFQSRPRFPAIIDSPVTSGTHRVTVGWRNCTVLPEESLDKWPNPVPHWKEFVDVLVCGLEPKGEQEVLVPTNVVLTITEEIRNPPFYINGSSSCLGFVFVVPTVTSIHPPYGPQAGGTKVSIQGENLLAGSSRKVLINSLACPLIR</sequence>
<keyword evidence="8" id="KW-0325">Glycoprotein</keyword>
<dbReference type="FunFam" id="3.30.1680.10:FF:000006">
    <property type="entry name" value="Macrophage-stimulating 1 receptor b"/>
    <property type="match status" value="1"/>
</dbReference>
<dbReference type="GeneTree" id="ENSGT00940000182027"/>
<keyword evidence="4" id="KW-0677">Repeat</keyword>
<dbReference type="Gene3D" id="3.30.1680.10">
    <property type="entry name" value="ligand-binding face of the semaphorins, domain 2"/>
    <property type="match status" value="1"/>
</dbReference>
<keyword evidence="5" id="KW-1133">Transmembrane helix</keyword>
<dbReference type="FunFam" id="2.60.40.10:FF:000679">
    <property type="entry name" value="Macrophage stimulating 1 receptor"/>
    <property type="match status" value="1"/>
</dbReference>
<evidence type="ECO:0000256" key="2">
    <source>
        <dbReference type="ARBA" id="ARBA00022692"/>
    </source>
</evidence>
<reference evidence="11" key="1">
    <citation type="submission" date="2025-08" db="UniProtKB">
        <authorList>
            <consortium name="Ensembl"/>
        </authorList>
    </citation>
    <scope>IDENTIFICATION</scope>
</reference>
<dbReference type="GO" id="GO:0017154">
    <property type="term" value="F:semaphorin receptor activity"/>
    <property type="evidence" value="ECO:0007669"/>
    <property type="project" value="InterPro"/>
</dbReference>
<dbReference type="SUPFAM" id="SSF81296">
    <property type="entry name" value="E set domains"/>
    <property type="match status" value="1"/>
</dbReference>
<evidence type="ECO:0000256" key="4">
    <source>
        <dbReference type="ARBA" id="ARBA00022737"/>
    </source>
</evidence>
<dbReference type="PANTHER" id="PTHR22625">
    <property type="entry name" value="PLEXIN"/>
    <property type="match status" value="1"/>
</dbReference>
<reference evidence="11" key="2">
    <citation type="submission" date="2025-09" db="UniProtKB">
        <authorList>
            <consortium name="Ensembl"/>
        </authorList>
    </citation>
    <scope>IDENTIFICATION</scope>
</reference>
<evidence type="ECO:0000256" key="1">
    <source>
        <dbReference type="ARBA" id="ARBA00004167"/>
    </source>
</evidence>
<dbReference type="SMART" id="SM00423">
    <property type="entry name" value="PSI"/>
    <property type="match status" value="1"/>
</dbReference>
<evidence type="ECO:0000256" key="7">
    <source>
        <dbReference type="ARBA" id="ARBA00023157"/>
    </source>
</evidence>
<keyword evidence="12" id="KW-1185">Reference proteome</keyword>
<organism evidence="11 12">
    <name type="scientific">Sphenodon punctatus</name>
    <name type="common">Tuatara</name>
    <name type="synonym">Hatteria punctata</name>
    <dbReference type="NCBI Taxonomy" id="8508"/>
    <lineage>
        <taxon>Eukaryota</taxon>
        <taxon>Metazoa</taxon>
        <taxon>Chordata</taxon>
        <taxon>Craniata</taxon>
        <taxon>Vertebrata</taxon>
        <taxon>Euteleostomi</taxon>
        <taxon>Lepidosauria</taxon>
        <taxon>Sphenodontia</taxon>
        <taxon>Sphenodontidae</taxon>
        <taxon>Sphenodon</taxon>
    </lineage>
</organism>
<dbReference type="InterPro" id="IPR016201">
    <property type="entry name" value="PSI"/>
</dbReference>